<protein>
    <submittedName>
        <fullName evidence="1">Uncharacterized protein</fullName>
    </submittedName>
</protein>
<organism evidence="1 2">
    <name type="scientific">Catharanthus roseus</name>
    <name type="common">Madagascar periwinkle</name>
    <name type="synonym">Vinca rosea</name>
    <dbReference type="NCBI Taxonomy" id="4058"/>
    <lineage>
        <taxon>Eukaryota</taxon>
        <taxon>Viridiplantae</taxon>
        <taxon>Streptophyta</taxon>
        <taxon>Embryophyta</taxon>
        <taxon>Tracheophyta</taxon>
        <taxon>Spermatophyta</taxon>
        <taxon>Magnoliopsida</taxon>
        <taxon>eudicotyledons</taxon>
        <taxon>Gunneridae</taxon>
        <taxon>Pentapetalae</taxon>
        <taxon>asterids</taxon>
        <taxon>lamiids</taxon>
        <taxon>Gentianales</taxon>
        <taxon>Apocynaceae</taxon>
        <taxon>Rauvolfioideae</taxon>
        <taxon>Vinceae</taxon>
        <taxon>Catharanthinae</taxon>
        <taxon>Catharanthus</taxon>
    </lineage>
</organism>
<evidence type="ECO:0000313" key="1">
    <source>
        <dbReference type="EMBL" id="KAI5667342.1"/>
    </source>
</evidence>
<dbReference type="EMBL" id="CM044704">
    <property type="protein sequence ID" value="KAI5667342.1"/>
    <property type="molecule type" value="Genomic_DNA"/>
</dbReference>
<keyword evidence="2" id="KW-1185">Reference proteome</keyword>
<evidence type="ECO:0000313" key="2">
    <source>
        <dbReference type="Proteomes" id="UP001060085"/>
    </source>
</evidence>
<accession>A0ACC0B449</accession>
<sequence>MWGMIPNFLDSLDGKLLIEKFEEYLCSLIEDLLDKSTRRIVETYSYMISSFETFVIYLKRIGLFKKHILIVKVQVEEPCEDYKFVIGLEVLKAFLIENILSFQFYHLLFKESMFLLIFENKKIVLEYLNFVLEFLWKPSWEKTFWNYF</sequence>
<reference evidence="2" key="1">
    <citation type="journal article" date="2023" name="Nat. Plants">
        <title>Single-cell RNA sequencing provides a high-resolution roadmap for understanding the multicellular compartmentation of specialized metabolism.</title>
        <authorList>
            <person name="Sun S."/>
            <person name="Shen X."/>
            <person name="Li Y."/>
            <person name="Li Y."/>
            <person name="Wang S."/>
            <person name="Li R."/>
            <person name="Zhang H."/>
            <person name="Shen G."/>
            <person name="Guo B."/>
            <person name="Wei J."/>
            <person name="Xu J."/>
            <person name="St-Pierre B."/>
            <person name="Chen S."/>
            <person name="Sun C."/>
        </authorList>
    </citation>
    <scope>NUCLEOTIDE SEQUENCE [LARGE SCALE GENOMIC DNA]</scope>
</reference>
<comment type="caution">
    <text evidence="1">The sequence shown here is derived from an EMBL/GenBank/DDBJ whole genome shotgun (WGS) entry which is preliminary data.</text>
</comment>
<dbReference type="Proteomes" id="UP001060085">
    <property type="component" value="Linkage Group LG04"/>
</dbReference>
<proteinExistence type="predicted"/>
<gene>
    <name evidence="1" type="ORF">M9H77_17195</name>
</gene>
<name>A0ACC0B449_CATRO</name>